<keyword evidence="3" id="KW-1185">Reference proteome</keyword>
<sequence>MPTAWLIQVDQTRRRAHGEPDTPGEVELCRGDSFLIIWEDDGWTLFERYPGDVAAWTTTVMPEGTEVSHHNHILLPSQRVYDGDVPPAEDPNASSSQARGHHSGGSTPHKAAPPRPPSSSTSSGNRSEKAWASEDGGDQQEEMLAVAQLVEMGQANRVEWGQQARTVDTGGKTEQKERRARTPGRLQSVFRRHAGDRDGRRSFRPYKKTAQCSDEGKTTKGDY</sequence>
<name>A0A1Q9BVR0_SYMMI</name>
<accession>A0A1Q9BVR0</accession>
<evidence type="ECO:0000256" key="1">
    <source>
        <dbReference type="SAM" id="MobiDB-lite"/>
    </source>
</evidence>
<feature type="region of interest" description="Disordered" evidence="1">
    <location>
        <begin position="157"/>
        <end position="223"/>
    </location>
</feature>
<feature type="region of interest" description="Disordered" evidence="1">
    <location>
        <begin position="80"/>
        <end position="139"/>
    </location>
</feature>
<dbReference type="AlphaFoldDB" id="A0A1Q9BVR0"/>
<gene>
    <name evidence="2" type="ORF">AK812_SmicGene45572</name>
</gene>
<evidence type="ECO:0000313" key="2">
    <source>
        <dbReference type="EMBL" id="OLP74788.1"/>
    </source>
</evidence>
<dbReference type="Proteomes" id="UP000186817">
    <property type="component" value="Unassembled WGS sequence"/>
</dbReference>
<dbReference type="EMBL" id="LSRX01003205">
    <property type="protein sequence ID" value="OLP74788.1"/>
    <property type="molecule type" value="Genomic_DNA"/>
</dbReference>
<organism evidence="2 3">
    <name type="scientific">Symbiodinium microadriaticum</name>
    <name type="common">Dinoflagellate</name>
    <name type="synonym">Zooxanthella microadriatica</name>
    <dbReference type="NCBI Taxonomy" id="2951"/>
    <lineage>
        <taxon>Eukaryota</taxon>
        <taxon>Sar</taxon>
        <taxon>Alveolata</taxon>
        <taxon>Dinophyceae</taxon>
        <taxon>Suessiales</taxon>
        <taxon>Symbiodiniaceae</taxon>
        <taxon>Symbiodinium</taxon>
    </lineage>
</organism>
<evidence type="ECO:0000313" key="3">
    <source>
        <dbReference type="Proteomes" id="UP000186817"/>
    </source>
</evidence>
<comment type="caution">
    <text evidence="2">The sequence shown here is derived from an EMBL/GenBank/DDBJ whole genome shotgun (WGS) entry which is preliminary data.</text>
</comment>
<protein>
    <submittedName>
        <fullName evidence="2">Uncharacterized protein</fullName>
    </submittedName>
</protein>
<reference evidence="2 3" key="1">
    <citation type="submission" date="2016-02" db="EMBL/GenBank/DDBJ databases">
        <title>Genome analysis of coral dinoflagellate symbionts highlights evolutionary adaptations to a symbiotic lifestyle.</title>
        <authorList>
            <person name="Aranda M."/>
            <person name="Li Y."/>
            <person name="Liew Y.J."/>
            <person name="Baumgarten S."/>
            <person name="Simakov O."/>
            <person name="Wilson M."/>
            <person name="Piel J."/>
            <person name="Ashoor H."/>
            <person name="Bougouffa S."/>
            <person name="Bajic V.B."/>
            <person name="Ryu T."/>
            <person name="Ravasi T."/>
            <person name="Bayer T."/>
            <person name="Micklem G."/>
            <person name="Kim H."/>
            <person name="Bhak J."/>
            <person name="Lajeunesse T.C."/>
            <person name="Voolstra C.R."/>
        </authorList>
    </citation>
    <scope>NUCLEOTIDE SEQUENCE [LARGE SCALE GENOMIC DNA]</scope>
    <source>
        <strain evidence="2 3">CCMP2467</strain>
    </source>
</reference>
<proteinExistence type="predicted"/>
<feature type="compositionally biased region" description="Basic and acidic residues" evidence="1">
    <location>
        <begin position="214"/>
        <end position="223"/>
    </location>
</feature>